<keyword evidence="2" id="KW-0158">Chromosome</keyword>
<dbReference type="GO" id="GO:0003677">
    <property type="term" value="F:DNA binding"/>
    <property type="evidence" value="ECO:0007669"/>
    <property type="project" value="UniProtKB-KW"/>
</dbReference>
<reference evidence="5 6" key="1">
    <citation type="journal article" date="2016" name="Mol. Biol. Evol.">
        <title>Comparative Genomics of Early-Diverging Mushroom-Forming Fungi Provides Insights into the Origins of Lignocellulose Decay Capabilities.</title>
        <authorList>
            <person name="Nagy L.G."/>
            <person name="Riley R."/>
            <person name="Tritt A."/>
            <person name="Adam C."/>
            <person name="Daum C."/>
            <person name="Floudas D."/>
            <person name="Sun H."/>
            <person name="Yadav J.S."/>
            <person name="Pangilinan J."/>
            <person name="Larsson K.H."/>
            <person name="Matsuura K."/>
            <person name="Barry K."/>
            <person name="Labutti K."/>
            <person name="Kuo R."/>
            <person name="Ohm R.A."/>
            <person name="Bhattacharya S.S."/>
            <person name="Shirouzu T."/>
            <person name="Yoshinaga Y."/>
            <person name="Martin F.M."/>
            <person name="Grigoriev I.V."/>
            <person name="Hibbett D.S."/>
        </authorList>
    </citation>
    <scope>NUCLEOTIDE SEQUENCE [LARGE SCALE GENOMIC DNA]</scope>
    <source>
        <strain evidence="5 6">CBS 109695</strain>
    </source>
</reference>
<dbReference type="Gene3D" id="1.10.20.10">
    <property type="entry name" value="Histone, subunit A"/>
    <property type="match status" value="1"/>
</dbReference>
<feature type="compositionally biased region" description="Polar residues" evidence="3">
    <location>
        <begin position="27"/>
        <end position="38"/>
    </location>
</feature>
<evidence type="ECO:0000313" key="5">
    <source>
        <dbReference type="EMBL" id="KZP13946.1"/>
    </source>
</evidence>
<dbReference type="InterPro" id="IPR007125">
    <property type="entry name" value="H2A/H2B/H3"/>
</dbReference>
<evidence type="ECO:0000256" key="2">
    <source>
        <dbReference type="RuleBase" id="RU003767"/>
    </source>
</evidence>
<dbReference type="EMBL" id="KV417625">
    <property type="protein sequence ID" value="KZP13946.1"/>
    <property type="molecule type" value="Genomic_DNA"/>
</dbReference>
<gene>
    <name evidence="5" type="ORF">FIBSPDRAFT_1049117</name>
</gene>
<feature type="region of interest" description="Disordered" evidence="3">
    <location>
        <begin position="1"/>
        <end position="38"/>
    </location>
</feature>
<organism evidence="5 6">
    <name type="scientific">Athelia psychrophila</name>
    <dbReference type="NCBI Taxonomy" id="1759441"/>
    <lineage>
        <taxon>Eukaryota</taxon>
        <taxon>Fungi</taxon>
        <taxon>Dikarya</taxon>
        <taxon>Basidiomycota</taxon>
        <taxon>Agaricomycotina</taxon>
        <taxon>Agaricomycetes</taxon>
        <taxon>Agaricomycetidae</taxon>
        <taxon>Atheliales</taxon>
        <taxon>Atheliaceae</taxon>
        <taxon>Athelia</taxon>
    </lineage>
</organism>
<dbReference type="GO" id="GO:0030527">
    <property type="term" value="F:structural constituent of chromatin"/>
    <property type="evidence" value="ECO:0007669"/>
    <property type="project" value="InterPro"/>
</dbReference>
<evidence type="ECO:0000313" key="6">
    <source>
        <dbReference type="Proteomes" id="UP000076532"/>
    </source>
</evidence>
<proteinExistence type="inferred from homology"/>
<keyword evidence="2" id="KW-0238">DNA-binding</keyword>
<dbReference type="AlphaFoldDB" id="A0A166CS74"/>
<feature type="domain" description="Core Histone H2A/H2B/H3" evidence="4">
    <location>
        <begin position="32"/>
        <end position="102"/>
    </location>
</feature>
<dbReference type="Pfam" id="PF00125">
    <property type="entry name" value="Histone"/>
    <property type="match status" value="1"/>
</dbReference>
<dbReference type="Proteomes" id="UP000076532">
    <property type="component" value="Unassembled WGS sequence"/>
</dbReference>
<dbReference type="GO" id="GO:0000786">
    <property type="term" value="C:nucleosome"/>
    <property type="evidence" value="ECO:0007669"/>
    <property type="project" value="UniProtKB-KW"/>
</dbReference>
<dbReference type="SUPFAM" id="SSF47113">
    <property type="entry name" value="Histone-fold"/>
    <property type="match status" value="1"/>
</dbReference>
<sequence length="147" mass="16081">MPTSSSAYPSEAAHAPDANDAVAIENTDPSPQVSRSSRAGLQISVGRVHRQMKTLNPNNLRIGEHAPVLLAAVLEFLVVEIWRLARDTTTSHTINSRHLRRAAENNEELGELLIPHIDAVENAEDDTDMESKDDSENSTCSPLPMAY</sequence>
<feature type="region of interest" description="Disordered" evidence="3">
    <location>
        <begin position="123"/>
        <end position="147"/>
    </location>
</feature>
<evidence type="ECO:0000256" key="3">
    <source>
        <dbReference type="SAM" id="MobiDB-lite"/>
    </source>
</evidence>
<dbReference type="PANTHER" id="PTHR23430">
    <property type="entry name" value="HISTONE H2A"/>
    <property type="match status" value="1"/>
</dbReference>
<protein>
    <recommendedName>
        <fullName evidence="2">Histone H2A</fullName>
    </recommendedName>
</protein>
<evidence type="ECO:0000259" key="4">
    <source>
        <dbReference type="Pfam" id="PF00125"/>
    </source>
</evidence>
<keyword evidence="6" id="KW-1185">Reference proteome</keyword>
<dbReference type="PRINTS" id="PR00620">
    <property type="entry name" value="HISTONEH2A"/>
</dbReference>
<name>A0A166CS74_9AGAM</name>
<dbReference type="SMART" id="SM00414">
    <property type="entry name" value="H2A"/>
    <property type="match status" value="1"/>
</dbReference>
<evidence type="ECO:0000256" key="1">
    <source>
        <dbReference type="ARBA" id="ARBA00010691"/>
    </source>
</evidence>
<dbReference type="InterPro" id="IPR002119">
    <property type="entry name" value="Histone_H2A"/>
</dbReference>
<keyword evidence="2" id="KW-0544">Nucleosome core</keyword>
<dbReference type="CDD" id="cd00074">
    <property type="entry name" value="HFD_H2A"/>
    <property type="match status" value="1"/>
</dbReference>
<accession>A0A166CS74</accession>
<feature type="compositionally biased region" description="Low complexity" evidence="3">
    <location>
        <begin position="12"/>
        <end position="23"/>
    </location>
</feature>
<comment type="similarity">
    <text evidence="1 2">Belongs to the histone H2A family.</text>
</comment>
<dbReference type="GO" id="GO:0005634">
    <property type="term" value="C:nucleus"/>
    <property type="evidence" value="ECO:0007669"/>
    <property type="project" value="UniProtKB-SubCell"/>
</dbReference>
<dbReference type="InterPro" id="IPR009072">
    <property type="entry name" value="Histone-fold"/>
</dbReference>
<keyword evidence="2" id="KW-0539">Nucleus</keyword>
<comment type="subcellular location">
    <subcellularLocation>
        <location evidence="2">Nucleus</location>
    </subcellularLocation>
</comment>
<comment type="subunit">
    <text evidence="2">The nucleosome is a histone octamer containing two molecules each of H2A, H2B, H3 and H4 assembled in one H3-H4 heterotetramer and two H2A-H2B heterodimers. The octamer wraps approximately 147 bp of DNA.</text>
</comment>
<dbReference type="STRING" id="436010.A0A166CS74"/>
<dbReference type="GO" id="GO:0046982">
    <property type="term" value="F:protein heterodimerization activity"/>
    <property type="evidence" value="ECO:0007669"/>
    <property type="project" value="InterPro"/>
</dbReference>